<evidence type="ECO:0000256" key="3">
    <source>
        <dbReference type="ARBA" id="ARBA00022544"/>
    </source>
</evidence>
<evidence type="ECO:0000256" key="6">
    <source>
        <dbReference type="ARBA" id="ARBA00023139"/>
    </source>
</evidence>
<keyword evidence="3" id="KW-0309">Germination</keyword>
<organism evidence="11 12">
    <name type="scientific">Anaeroselena agilis</name>
    <dbReference type="NCBI Taxonomy" id="3063788"/>
    <lineage>
        <taxon>Bacteria</taxon>
        <taxon>Bacillati</taxon>
        <taxon>Bacillota</taxon>
        <taxon>Negativicutes</taxon>
        <taxon>Acetonemataceae</taxon>
        <taxon>Anaeroselena</taxon>
    </lineage>
</organism>
<evidence type="ECO:0000259" key="10">
    <source>
        <dbReference type="Pfam" id="PF25198"/>
    </source>
</evidence>
<accession>A0ABU3NZ17</accession>
<name>A0ABU3NZ17_9FIRM</name>
<dbReference type="NCBIfam" id="TIGR02887">
    <property type="entry name" value="spore_ger_x_C"/>
    <property type="match status" value="1"/>
</dbReference>
<dbReference type="Proteomes" id="UP001254848">
    <property type="component" value="Unassembled WGS sequence"/>
</dbReference>
<dbReference type="InterPro" id="IPR057336">
    <property type="entry name" value="GerAC_N"/>
</dbReference>
<comment type="subcellular location">
    <subcellularLocation>
        <location evidence="1">Membrane</location>
        <topology evidence="1">Lipid-anchor</topology>
    </subcellularLocation>
</comment>
<comment type="similarity">
    <text evidence="2">Belongs to the GerABKC lipoprotein family.</text>
</comment>
<dbReference type="PROSITE" id="PS51257">
    <property type="entry name" value="PROKAR_LIPOPROTEIN"/>
    <property type="match status" value="1"/>
</dbReference>
<evidence type="ECO:0000256" key="1">
    <source>
        <dbReference type="ARBA" id="ARBA00004635"/>
    </source>
</evidence>
<dbReference type="EMBL" id="JAUOZS010000001">
    <property type="protein sequence ID" value="MDT8902047.1"/>
    <property type="molecule type" value="Genomic_DNA"/>
</dbReference>
<dbReference type="InterPro" id="IPR008844">
    <property type="entry name" value="Spore_GerAC-like"/>
</dbReference>
<dbReference type="Gene3D" id="3.30.300.210">
    <property type="entry name" value="Nutrient germinant receptor protein C, domain 3"/>
    <property type="match status" value="1"/>
</dbReference>
<evidence type="ECO:0000259" key="9">
    <source>
        <dbReference type="Pfam" id="PF05504"/>
    </source>
</evidence>
<dbReference type="InterPro" id="IPR046953">
    <property type="entry name" value="Spore_GerAC-like_C"/>
</dbReference>
<gene>
    <name evidence="11" type="ORF">Q4T40_12395</name>
</gene>
<keyword evidence="6" id="KW-0564">Palmitate</keyword>
<reference evidence="11 12" key="1">
    <citation type="submission" date="2023-07" db="EMBL/GenBank/DDBJ databases">
        <title>The novel representative of Negativicutes class, Anaeroselena agilis gen. nov. sp. nov.</title>
        <authorList>
            <person name="Prokofeva M.I."/>
            <person name="Elcheninov A.G."/>
            <person name="Klyukina A."/>
            <person name="Kublanov I.V."/>
            <person name="Frolov E.N."/>
            <person name="Podosokorskaya O.A."/>
        </authorList>
    </citation>
    <scope>NUCLEOTIDE SEQUENCE [LARGE SCALE GENOMIC DNA]</scope>
    <source>
        <strain evidence="11 12">4137-cl</strain>
    </source>
</reference>
<comment type="caution">
    <text evidence="11">The sequence shown here is derived from an EMBL/GenBank/DDBJ whole genome shotgun (WGS) entry which is preliminary data.</text>
</comment>
<evidence type="ECO:0000256" key="4">
    <source>
        <dbReference type="ARBA" id="ARBA00022729"/>
    </source>
</evidence>
<evidence type="ECO:0000256" key="2">
    <source>
        <dbReference type="ARBA" id="ARBA00007886"/>
    </source>
</evidence>
<feature type="chain" id="PRO_5045843533" evidence="8">
    <location>
        <begin position="20"/>
        <end position="421"/>
    </location>
</feature>
<dbReference type="Pfam" id="PF25198">
    <property type="entry name" value="Spore_GerAC_N"/>
    <property type="match status" value="1"/>
</dbReference>
<evidence type="ECO:0000256" key="7">
    <source>
        <dbReference type="ARBA" id="ARBA00023288"/>
    </source>
</evidence>
<feature type="signal peptide" evidence="8">
    <location>
        <begin position="1"/>
        <end position="19"/>
    </location>
</feature>
<keyword evidence="4 8" id="KW-0732">Signal</keyword>
<evidence type="ECO:0000313" key="12">
    <source>
        <dbReference type="Proteomes" id="UP001254848"/>
    </source>
</evidence>
<sequence>MRRKALVFAALLLLCPLLAGCYGARETEDIAFITAMGVDQADGDKLGFTYVVAVSRAVGSAQGGGQPAPSGPWALYGNIATNAGESRNLLASSISRYTNISHLKAIVVSEELARKGIAAVLDPVVRYRELRGTVQIYVAKGRAADFLAASSPRIDYLLSKYFETFALSAQDNNYFLRTDAHDVYLGLKNPGRSAFATYVAINPLTGRDRPVGERPSVGRTDTYLAGDIPRTGRANPAEFAGIAVFSGDRMVGVLGTREVRTLATLQNKARNNIYSLADPLRPEKIIRVSLRNGAAPGIDVALAGGREAIKISLFLEGEIIVNPSGINYEQDEYRELLEKQVSALVTEEIWDFIRRTQAMGSDVFGFGRYVRGHLRYYQELKGLNLEKLYKTASVEVRVETRLRRFGLMWRTSPVKPGAGAD</sequence>
<evidence type="ECO:0000256" key="8">
    <source>
        <dbReference type="SAM" id="SignalP"/>
    </source>
</evidence>
<evidence type="ECO:0000313" key="11">
    <source>
        <dbReference type="EMBL" id="MDT8902047.1"/>
    </source>
</evidence>
<dbReference type="Pfam" id="PF05504">
    <property type="entry name" value="Spore_GerAC"/>
    <property type="match status" value="1"/>
</dbReference>
<keyword evidence="12" id="KW-1185">Reference proteome</keyword>
<feature type="domain" description="Spore germination GerAC-like C-terminal" evidence="9">
    <location>
        <begin position="241"/>
        <end position="406"/>
    </location>
</feature>
<keyword evidence="5" id="KW-0472">Membrane</keyword>
<feature type="domain" description="Spore germination protein N-terminal" evidence="10">
    <location>
        <begin position="24"/>
        <end position="200"/>
    </location>
</feature>
<protein>
    <submittedName>
        <fullName evidence="11">Ger(X)C family spore germination protein</fullName>
    </submittedName>
</protein>
<proteinExistence type="inferred from homology"/>
<dbReference type="PANTHER" id="PTHR35789">
    <property type="entry name" value="SPORE GERMINATION PROTEIN B3"/>
    <property type="match status" value="1"/>
</dbReference>
<evidence type="ECO:0000256" key="5">
    <source>
        <dbReference type="ARBA" id="ARBA00023136"/>
    </source>
</evidence>
<keyword evidence="7" id="KW-0449">Lipoprotein</keyword>
<dbReference type="InterPro" id="IPR038501">
    <property type="entry name" value="Spore_GerAC_C_sf"/>
</dbReference>
<dbReference type="PANTHER" id="PTHR35789:SF1">
    <property type="entry name" value="SPORE GERMINATION PROTEIN B3"/>
    <property type="match status" value="1"/>
</dbReference>
<dbReference type="RefSeq" id="WP_413780537.1">
    <property type="nucleotide sequence ID" value="NZ_JAUOZS010000001.1"/>
</dbReference>